<comment type="similarity">
    <text evidence="1">Belongs to the peptidase S33 family.</text>
</comment>
<keyword evidence="5" id="KW-0812">Transmembrane</keyword>
<dbReference type="Pfam" id="PF08386">
    <property type="entry name" value="Abhydrolase_4"/>
    <property type="match status" value="1"/>
</dbReference>
<dbReference type="InterPro" id="IPR051601">
    <property type="entry name" value="Serine_prot/Carboxylest_S33"/>
</dbReference>
<keyword evidence="2" id="KW-0732">Signal</keyword>
<feature type="transmembrane region" description="Helical" evidence="5">
    <location>
        <begin position="72"/>
        <end position="91"/>
    </location>
</feature>
<keyword evidence="5" id="KW-0472">Membrane</keyword>
<dbReference type="InterPro" id="IPR013595">
    <property type="entry name" value="Pept_S33_TAP-like_C"/>
</dbReference>
<evidence type="ECO:0000313" key="7">
    <source>
        <dbReference type="EMBL" id="GEO31409.1"/>
    </source>
</evidence>
<organism evidence="7 8">
    <name type="scientific">Terrabacter aerolatus</name>
    <dbReference type="NCBI Taxonomy" id="422442"/>
    <lineage>
        <taxon>Bacteria</taxon>
        <taxon>Bacillati</taxon>
        <taxon>Actinomycetota</taxon>
        <taxon>Actinomycetes</taxon>
        <taxon>Micrococcales</taxon>
        <taxon>Intrasporangiaceae</taxon>
        <taxon>Terrabacter</taxon>
    </lineage>
</organism>
<dbReference type="RefSeq" id="WP_147067802.1">
    <property type="nucleotide sequence ID" value="NZ_BAAARO010000007.1"/>
</dbReference>
<dbReference type="PANTHER" id="PTHR43248">
    <property type="entry name" value="2-SUCCINYL-6-HYDROXY-2,4-CYCLOHEXADIENE-1-CARBOXYLATE SYNTHASE"/>
    <property type="match status" value="1"/>
</dbReference>
<keyword evidence="5" id="KW-1133">Transmembrane helix</keyword>
<gene>
    <name evidence="7" type="ORF">TAE01_32190</name>
</gene>
<proteinExistence type="inferred from homology"/>
<evidence type="ECO:0000313" key="8">
    <source>
        <dbReference type="Proteomes" id="UP000321534"/>
    </source>
</evidence>
<feature type="region of interest" description="Disordered" evidence="4">
    <location>
        <begin position="100"/>
        <end position="130"/>
    </location>
</feature>
<feature type="compositionally biased region" description="Low complexity" evidence="4">
    <location>
        <begin position="43"/>
        <end position="67"/>
    </location>
</feature>
<feature type="compositionally biased region" description="Low complexity" evidence="4">
    <location>
        <begin position="100"/>
        <end position="112"/>
    </location>
</feature>
<keyword evidence="8" id="KW-1185">Reference proteome</keyword>
<dbReference type="Gene3D" id="3.40.50.1820">
    <property type="entry name" value="alpha/beta hydrolase"/>
    <property type="match status" value="1"/>
</dbReference>
<keyword evidence="3" id="KW-0378">Hydrolase</keyword>
<dbReference type="OrthoDB" id="3252468at2"/>
<accession>A0A512D4N3</accession>
<feature type="compositionally biased region" description="Low complexity" evidence="4">
    <location>
        <begin position="120"/>
        <end position="130"/>
    </location>
</feature>
<evidence type="ECO:0000256" key="3">
    <source>
        <dbReference type="ARBA" id="ARBA00022801"/>
    </source>
</evidence>
<feature type="compositionally biased region" description="Basic and acidic residues" evidence="4">
    <location>
        <begin position="1"/>
        <end position="10"/>
    </location>
</feature>
<feature type="region of interest" description="Disordered" evidence="4">
    <location>
        <begin position="1"/>
        <end position="67"/>
    </location>
</feature>
<evidence type="ECO:0000256" key="2">
    <source>
        <dbReference type="ARBA" id="ARBA00022729"/>
    </source>
</evidence>
<name>A0A512D4N3_9MICO</name>
<dbReference type="AlphaFoldDB" id="A0A512D4N3"/>
<dbReference type="GO" id="GO:0016787">
    <property type="term" value="F:hydrolase activity"/>
    <property type="evidence" value="ECO:0007669"/>
    <property type="project" value="UniProtKB-KW"/>
</dbReference>
<evidence type="ECO:0000256" key="1">
    <source>
        <dbReference type="ARBA" id="ARBA00010088"/>
    </source>
</evidence>
<reference evidence="7 8" key="1">
    <citation type="submission" date="2019-07" db="EMBL/GenBank/DDBJ databases">
        <title>Whole genome shotgun sequence of Terrabacter aerolatus NBRC 106305.</title>
        <authorList>
            <person name="Hosoyama A."/>
            <person name="Uohara A."/>
            <person name="Ohji S."/>
            <person name="Ichikawa N."/>
        </authorList>
    </citation>
    <scope>NUCLEOTIDE SEQUENCE [LARGE SCALE GENOMIC DNA]</scope>
    <source>
        <strain evidence="7 8">NBRC 106305</strain>
    </source>
</reference>
<dbReference type="PANTHER" id="PTHR43248:SF29">
    <property type="entry name" value="TRIPEPTIDYL AMINOPEPTIDASE"/>
    <property type="match status" value="1"/>
</dbReference>
<dbReference type="SUPFAM" id="SSF53474">
    <property type="entry name" value="alpha/beta-Hydrolases"/>
    <property type="match status" value="1"/>
</dbReference>
<evidence type="ECO:0000256" key="5">
    <source>
        <dbReference type="SAM" id="Phobius"/>
    </source>
</evidence>
<sequence>MLNEDPRPDDLPDAPTGYAALPPSYAPPPSQPPSYAPPPSQPPSSSAADGPAPAAPAAPGGRGAPARSSLRPVIAAVAVIAVVAVVVLAVWRIGNPPPVGQAQGPVSSSAAPSAPPTPTPTGGAPTSGGAAAQGYPAALASYYTQKLTWTPCPDNAKQRCSTMQVPVDYARPTGDRFTLALRKAPATDPAKRLGSLVINPGGPGGSGVEYAQYASFVFSPAVRAAYDVVGFDPRGIGASSPVRCLSNSDMDLLFSADPTPDSPAERSQLLADVDGVTKRCAARGGVRAMHMSTTEVARDMDVMRVLLGDTKLNFFGGSYGTFLGAIYADTFPAKVGRMVLDSALSPNQTEQQEMTYDIQGFESSIDAFIGWCVARTDCALGTDKSTARQKIVDLLDAVEKKGLTTSKPGLTTIGEGWVGFSIFMCLYSDTSWPTLNQGLAQALTGKGDILLAKGMSVVKRGITGDYAPSTYLQAMIPVRCADWPRSSTNPSLKAEQKKAQAAHPLWARMTGELYDNCRTWPTAGRTPKGTTLAQGAGPILVIGNERDPATPIGGTKQLAKDLASGILLTSDHDGHGTYYAGNSCVDSAVDGYLLRGTAPADGTTC</sequence>
<comment type="caution">
    <text evidence="7">The sequence shown here is derived from an EMBL/GenBank/DDBJ whole genome shotgun (WGS) entry which is preliminary data.</text>
</comment>
<evidence type="ECO:0000259" key="6">
    <source>
        <dbReference type="Pfam" id="PF08386"/>
    </source>
</evidence>
<feature type="compositionally biased region" description="Pro residues" evidence="4">
    <location>
        <begin position="24"/>
        <end position="42"/>
    </location>
</feature>
<feature type="domain" description="Peptidase S33 tripeptidyl aminopeptidase-like C-terminal" evidence="6">
    <location>
        <begin position="505"/>
        <end position="605"/>
    </location>
</feature>
<protein>
    <submittedName>
        <fullName evidence="7">Proteinase</fullName>
    </submittedName>
</protein>
<dbReference type="EMBL" id="BJYX01000019">
    <property type="protein sequence ID" value="GEO31409.1"/>
    <property type="molecule type" value="Genomic_DNA"/>
</dbReference>
<dbReference type="Proteomes" id="UP000321534">
    <property type="component" value="Unassembled WGS sequence"/>
</dbReference>
<dbReference type="InterPro" id="IPR029058">
    <property type="entry name" value="AB_hydrolase_fold"/>
</dbReference>
<evidence type="ECO:0000256" key="4">
    <source>
        <dbReference type="SAM" id="MobiDB-lite"/>
    </source>
</evidence>